<protein>
    <submittedName>
        <fullName evidence="1">Uncharacterized protein</fullName>
    </submittedName>
</protein>
<comment type="caution">
    <text evidence="1">The sequence shown here is derived from an EMBL/GenBank/DDBJ whole genome shotgun (WGS) entry which is preliminary data.</text>
</comment>
<organism evidence="1 2">
    <name type="scientific">Tricholomella constricta</name>
    <dbReference type="NCBI Taxonomy" id="117010"/>
    <lineage>
        <taxon>Eukaryota</taxon>
        <taxon>Fungi</taxon>
        <taxon>Dikarya</taxon>
        <taxon>Basidiomycota</taxon>
        <taxon>Agaricomycotina</taxon>
        <taxon>Agaricomycetes</taxon>
        <taxon>Agaricomycetidae</taxon>
        <taxon>Agaricales</taxon>
        <taxon>Tricholomatineae</taxon>
        <taxon>Lyophyllaceae</taxon>
        <taxon>Tricholomella</taxon>
    </lineage>
</organism>
<accession>A0A8H5H3Q7</accession>
<dbReference type="Proteomes" id="UP000565441">
    <property type="component" value="Unassembled WGS sequence"/>
</dbReference>
<name>A0A8H5H3Q7_9AGAR</name>
<sequence length="299" mass="34160">MPESSIVSKGLKFSVPDRFPEELQRFIFETAARADAWTARQLVLVARHVRNWIEPILYECILIRCQRDAALLFETIGSKNRGFFAAHVKYLGIGDTVTFQQAKAILAVCSHSIVDFAVWGNTRNPTIFFPFIRSHHIRRLSLKSQHPSELTFPPSLLSSLTHLMILDGPYSWFQMREAARHTKSCDTTDPEYCNAVALFRSLTHFGVCSQNWGSTQAILKVAENLKYFVVIVPPQFKATAIIAQRIEEIGDRRVVLVEHSHTVESWKASVRGETSVWERAERLVKEGYFAEHGDVRKWS</sequence>
<evidence type="ECO:0000313" key="1">
    <source>
        <dbReference type="EMBL" id="KAF5376234.1"/>
    </source>
</evidence>
<dbReference type="OrthoDB" id="3145912at2759"/>
<proteinExistence type="predicted"/>
<reference evidence="1 2" key="1">
    <citation type="journal article" date="2020" name="ISME J.">
        <title>Uncovering the hidden diversity of litter-decomposition mechanisms in mushroom-forming fungi.</title>
        <authorList>
            <person name="Floudas D."/>
            <person name="Bentzer J."/>
            <person name="Ahren D."/>
            <person name="Johansson T."/>
            <person name="Persson P."/>
            <person name="Tunlid A."/>
        </authorList>
    </citation>
    <scope>NUCLEOTIDE SEQUENCE [LARGE SCALE GENOMIC DNA]</scope>
    <source>
        <strain evidence="1 2">CBS 661.87</strain>
    </source>
</reference>
<gene>
    <name evidence="1" type="ORF">D9615_008565</name>
</gene>
<evidence type="ECO:0000313" key="2">
    <source>
        <dbReference type="Proteomes" id="UP000565441"/>
    </source>
</evidence>
<dbReference type="EMBL" id="JAACJP010000029">
    <property type="protein sequence ID" value="KAF5376234.1"/>
    <property type="molecule type" value="Genomic_DNA"/>
</dbReference>
<keyword evidence="2" id="KW-1185">Reference proteome</keyword>
<dbReference type="AlphaFoldDB" id="A0A8H5H3Q7"/>